<dbReference type="GO" id="GO:0016301">
    <property type="term" value="F:kinase activity"/>
    <property type="evidence" value="ECO:0007669"/>
    <property type="project" value="UniProtKB-KW"/>
</dbReference>
<dbReference type="Proteomes" id="UP000184001">
    <property type="component" value="Unassembled WGS sequence"/>
</dbReference>
<protein>
    <submittedName>
        <fullName evidence="2">Uncharacterized conserved protein YggE, contains kinase-interacting SIMPL domain</fullName>
    </submittedName>
</protein>
<evidence type="ECO:0000256" key="1">
    <source>
        <dbReference type="SAM" id="SignalP"/>
    </source>
</evidence>
<dbReference type="GO" id="GO:0006974">
    <property type="term" value="P:DNA damage response"/>
    <property type="evidence" value="ECO:0007669"/>
    <property type="project" value="TreeGrafter"/>
</dbReference>
<proteinExistence type="predicted"/>
<dbReference type="EMBL" id="FQZR01000009">
    <property type="protein sequence ID" value="SHJ67687.1"/>
    <property type="molecule type" value="Genomic_DNA"/>
</dbReference>
<dbReference type="Pfam" id="PF04402">
    <property type="entry name" value="SIMPL"/>
    <property type="match status" value="1"/>
</dbReference>
<feature type="chain" id="PRO_5034549558" evidence="1">
    <location>
        <begin position="20"/>
        <end position="241"/>
    </location>
</feature>
<evidence type="ECO:0000313" key="3">
    <source>
        <dbReference type="Proteomes" id="UP000184001"/>
    </source>
</evidence>
<feature type="signal peptide" evidence="1">
    <location>
        <begin position="1"/>
        <end position="19"/>
    </location>
</feature>
<dbReference type="InterPro" id="IPR007497">
    <property type="entry name" value="SIMPL/DUF541"/>
</dbReference>
<dbReference type="InterPro" id="IPR052022">
    <property type="entry name" value="26kDa_periplasmic_antigen"/>
</dbReference>
<dbReference type="AlphaFoldDB" id="A0A8G2CBZ6"/>
<comment type="caution">
    <text evidence="2">The sequence shown here is derived from an EMBL/GenBank/DDBJ whole genome shotgun (WGS) entry which is preliminary data.</text>
</comment>
<keyword evidence="1" id="KW-0732">Signal</keyword>
<dbReference type="RefSeq" id="WP_019999307.1">
    <property type="nucleotide sequence ID" value="NZ_CP192219.1"/>
</dbReference>
<accession>A0A8G2CBZ6</accession>
<sequence length="241" mass="26667">MRYISAFFVFALLFFPAVAQCSEEAPKQIILNETGKSKVMPTSGSLSFSQVIIVLLKQDKGNPLTAQEAKDKLAEQVQKLTDTVKKNLQGSKSFTKDFDANVSFSPYYKRIDSNNSLVGYQVRASYSITVLDLKKAQDVTLAILKSGVEDVSPLYGQVDEASRRLCEKEALKEAVERGKERADVMAMLMDSKLGGISRAVINSEGAPRMYMEKAAMASDSNMYELQASTCRVRVELVFSVQ</sequence>
<keyword evidence="2" id="KW-0418">Kinase</keyword>
<reference evidence="2 3" key="1">
    <citation type="submission" date="2016-11" db="EMBL/GenBank/DDBJ databases">
        <authorList>
            <person name="Varghese N."/>
            <person name="Submissions S."/>
        </authorList>
    </citation>
    <scope>NUCLEOTIDE SEQUENCE [LARGE SCALE GENOMIC DNA]</scope>
    <source>
        <strain evidence="2 3">DSM 17919</strain>
    </source>
</reference>
<dbReference type="PANTHER" id="PTHR34387:SF1">
    <property type="entry name" value="PERIPLASMIC IMMUNOGENIC PROTEIN"/>
    <property type="match status" value="1"/>
</dbReference>
<gene>
    <name evidence="2" type="ORF">SAMN05660830_02988</name>
</gene>
<dbReference type="Gene3D" id="3.30.70.2970">
    <property type="entry name" value="Protein of unknown function (DUF541), domain 2"/>
    <property type="match status" value="1"/>
</dbReference>
<keyword evidence="2" id="KW-0808">Transferase</keyword>
<evidence type="ECO:0000313" key="2">
    <source>
        <dbReference type="EMBL" id="SHJ67687.1"/>
    </source>
</evidence>
<dbReference type="Gene3D" id="3.30.110.170">
    <property type="entry name" value="Protein of unknown function (DUF541), domain 1"/>
    <property type="match status" value="1"/>
</dbReference>
<dbReference type="PANTHER" id="PTHR34387">
    <property type="entry name" value="SLR1258 PROTEIN"/>
    <property type="match status" value="1"/>
</dbReference>
<name>A0A8G2CBZ6_9BACT</name>
<organism evidence="2 3">
    <name type="scientific">Halodesulfovibrio aestuarii</name>
    <dbReference type="NCBI Taxonomy" id="126333"/>
    <lineage>
        <taxon>Bacteria</taxon>
        <taxon>Pseudomonadati</taxon>
        <taxon>Thermodesulfobacteriota</taxon>
        <taxon>Desulfovibrionia</taxon>
        <taxon>Desulfovibrionales</taxon>
        <taxon>Desulfovibrionaceae</taxon>
        <taxon>Halodesulfovibrio</taxon>
    </lineage>
</organism>